<accession>A0A3B0SFC3</accession>
<protein>
    <submittedName>
        <fullName evidence="2">Uncharacterized protein</fullName>
    </submittedName>
</protein>
<organism evidence="2">
    <name type="scientific">hydrothermal vent metagenome</name>
    <dbReference type="NCBI Taxonomy" id="652676"/>
    <lineage>
        <taxon>unclassified sequences</taxon>
        <taxon>metagenomes</taxon>
        <taxon>ecological metagenomes</taxon>
    </lineage>
</organism>
<evidence type="ECO:0000313" key="2">
    <source>
        <dbReference type="EMBL" id="VAV93675.1"/>
    </source>
</evidence>
<sequence>MQSQWVRHTAYALVLSYGLSVFFWLGFGVFNLVGFIVVSALTAALGVASGWVLGKKLGITLLATFVFRILAYLLMTGFFQR</sequence>
<feature type="transmembrane region" description="Helical" evidence="1">
    <location>
        <begin position="60"/>
        <end position="79"/>
    </location>
</feature>
<keyword evidence="1" id="KW-0472">Membrane</keyword>
<keyword evidence="1" id="KW-1133">Transmembrane helix</keyword>
<evidence type="ECO:0000256" key="1">
    <source>
        <dbReference type="SAM" id="Phobius"/>
    </source>
</evidence>
<keyword evidence="1" id="KW-0812">Transmembrane</keyword>
<dbReference type="EMBL" id="UOEE01000169">
    <property type="protein sequence ID" value="VAV93675.1"/>
    <property type="molecule type" value="Genomic_DNA"/>
</dbReference>
<dbReference type="AlphaFoldDB" id="A0A3B0SFC3"/>
<name>A0A3B0SFC3_9ZZZZ</name>
<gene>
    <name evidence="2" type="ORF">MNBD_ALPHA06-1011</name>
</gene>
<reference evidence="2" key="1">
    <citation type="submission" date="2018-06" db="EMBL/GenBank/DDBJ databases">
        <authorList>
            <person name="Zhirakovskaya E."/>
        </authorList>
    </citation>
    <scope>NUCLEOTIDE SEQUENCE</scope>
</reference>
<proteinExistence type="predicted"/>
<feature type="transmembrane region" description="Helical" evidence="1">
    <location>
        <begin position="9"/>
        <end position="27"/>
    </location>
</feature>